<dbReference type="PROSITE" id="PS50931">
    <property type="entry name" value="HTH_LYSR"/>
    <property type="match status" value="1"/>
</dbReference>
<dbReference type="InterPro" id="IPR000847">
    <property type="entry name" value="LysR_HTH_N"/>
</dbReference>
<gene>
    <name evidence="6" type="ORF">MUN89_03015</name>
</gene>
<keyword evidence="3" id="KW-0238">DNA-binding</keyword>
<evidence type="ECO:0000256" key="1">
    <source>
        <dbReference type="ARBA" id="ARBA00009437"/>
    </source>
</evidence>
<dbReference type="SUPFAM" id="SSF53850">
    <property type="entry name" value="Periplasmic binding protein-like II"/>
    <property type="match status" value="1"/>
</dbReference>
<dbReference type="CDD" id="cd08438">
    <property type="entry name" value="PBP2_CidR"/>
    <property type="match status" value="1"/>
</dbReference>
<dbReference type="RefSeq" id="WP_244713550.1">
    <property type="nucleotide sequence ID" value="NZ_CP095073.1"/>
</dbReference>
<keyword evidence="7" id="KW-1185">Reference proteome</keyword>
<dbReference type="InterPro" id="IPR036388">
    <property type="entry name" value="WH-like_DNA-bd_sf"/>
</dbReference>
<sequence length="301" mass="34516">MDIRQLTYFIAVAKHKSFTKAADELHISQPSLSKTVRSLEDELDMALIDRSARQIELTEAGDIAYEQARMIVKSLDTFSTHLYDLMHLKKGKIKIGIPPLIGFLFFPRIIKQFNTQFPDVHIELVEDGANKIQKDVKDGLLDFGIIVLPADEEEFDIVPFVHEELMLFMNASHPLAFKKKIEMKELFDEPFILFREDFALHDRIIQECLRAGFRPNVAYESSQWDFISGMIAENLGVSIFPQSIAKKVNPNEVKAVPIVRPPIPWKLGILLKKGKYVSHAAREFIDHITTLHDSDHYSNNE</sequence>
<dbReference type="PANTHER" id="PTHR30419:SF8">
    <property type="entry name" value="NITROGEN ASSIMILATION TRANSCRIPTIONAL ACTIVATOR-RELATED"/>
    <property type="match status" value="1"/>
</dbReference>
<proteinExistence type="inferred from homology"/>
<evidence type="ECO:0000313" key="6">
    <source>
        <dbReference type="EMBL" id="UOQ46374.1"/>
    </source>
</evidence>
<evidence type="ECO:0000256" key="2">
    <source>
        <dbReference type="ARBA" id="ARBA00023015"/>
    </source>
</evidence>
<keyword evidence="4" id="KW-0804">Transcription</keyword>
<protein>
    <submittedName>
        <fullName evidence="6">LysR family transcriptional regulator</fullName>
    </submittedName>
</protein>
<dbReference type="Gene3D" id="1.10.10.10">
    <property type="entry name" value="Winged helix-like DNA-binding domain superfamily/Winged helix DNA-binding domain"/>
    <property type="match status" value="1"/>
</dbReference>
<evidence type="ECO:0000256" key="4">
    <source>
        <dbReference type="ARBA" id="ARBA00023163"/>
    </source>
</evidence>
<dbReference type="EMBL" id="CP095073">
    <property type="protein sequence ID" value="UOQ46374.1"/>
    <property type="molecule type" value="Genomic_DNA"/>
</dbReference>
<dbReference type="PRINTS" id="PR00039">
    <property type="entry name" value="HTHLYSR"/>
</dbReference>
<accession>A0ABY4EPI9</accession>
<evidence type="ECO:0000259" key="5">
    <source>
        <dbReference type="PROSITE" id="PS50931"/>
    </source>
</evidence>
<dbReference type="InterPro" id="IPR005119">
    <property type="entry name" value="LysR_subst-bd"/>
</dbReference>
<dbReference type="Gene3D" id="3.40.190.290">
    <property type="match status" value="1"/>
</dbReference>
<evidence type="ECO:0000313" key="7">
    <source>
        <dbReference type="Proteomes" id="UP000831787"/>
    </source>
</evidence>
<organism evidence="6 7">
    <name type="scientific">Halobacillus salinarum</name>
    <dbReference type="NCBI Taxonomy" id="2932257"/>
    <lineage>
        <taxon>Bacteria</taxon>
        <taxon>Bacillati</taxon>
        <taxon>Bacillota</taxon>
        <taxon>Bacilli</taxon>
        <taxon>Bacillales</taxon>
        <taxon>Bacillaceae</taxon>
        <taxon>Halobacillus</taxon>
    </lineage>
</organism>
<name>A0ABY4EPI9_9BACI</name>
<dbReference type="InterPro" id="IPR036390">
    <property type="entry name" value="WH_DNA-bd_sf"/>
</dbReference>
<reference evidence="6 7" key="1">
    <citation type="submission" date="2022-04" db="EMBL/GenBank/DDBJ databases">
        <title>Halobacillus sp. isolated from saltern.</title>
        <authorList>
            <person name="Won M."/>
            <person name="Lee C.-M."/>
            <person name="Woen H.-Y."/>
            <person name="Kwon S.-W."/>
        </authorList>
    </citation>
    <scope>NUCLEOTIDE SEQUENCE [LARGE SCALE GENOMIC DNA]</scope>
    <source>
        <strain evidence="6 7">SSBR10-3</strain>
    </source>
</reference>
<keyword evidence="2" id="KW-0805">Transcription regulation</keyword>
<dbReference type="PANTHER" id="PTHR30419">
    <property type="entry name" value="HTH-TYPE TRANSCRIPTIONAL REGULATOR YBHD"/>
    <property type="match status" value="1"/>
</dbReference>
<dbReference type="SUPFAM" id="SSF46785">
    <property type="entry name" value="Winged helix' DNA-binding domain"/>
    <property type="match status" value="1"/>
</dbReference>
<dbReference type="Pfam" id="PF00126">
    <property type="entry name" value="HTH_1"/>
    <property type="match status" value="1"/>
</dbReference>
<evidence type="ECO:0000256" key="3">
    <source>
        <dbReference type="ARBA" id="ARBA00023125"/>
    </source>
</evidence>
<dbReference type="InterPro" id="IPR050950">
    <property type="entry name" value="HTH-type_LysR_regulators"/>
</dbReference>
<feature type="domain" description="HTH lysR-type" evidence="5">
    <location>
        <begin position="1"/>
        <end position="58"/>
    </location>
</feature>
<dbReference type="Pfam" id="PF03466">
    <property type="entry name" value="LysR_substrate"/>
    <property type="match status" value="1"/>
</dbReference>
<dbReference type="Proteomes" id="UP000831787">
    <property type="component" value="Chromosome"/>
</dbReference>
<comment type="similarity">
    <text evidence="1">Belongs to the LysR transcriptional regulatory family.</text>
</comment>